<organism evidence="2 3">
    <name type="scientific">Fluviicola taffensis (strain DSM 16823 / NCIMB 13979 / RW262)</name>
    <dbReference type="NCBI Taxonomy" id="755732"/>
    <lineage>
        <taxon>Bacteria</taxon>
        <taxon>Pseudomonadati</taxon>
        <taxon>Bacteroidota</taxon>
        <taxon>Flavobacteriia</taxon>
        <taxon>Flavobacteriales</taxon>
        <taxon>Crocinitomicaceae</taxon>
        <taxon>Fluviicola</taxon>
    </lineage>
</organism>
<dbReference type="OrthoDB" id="594989at2"/>
<accession>F2IJC3</accession>
<proteinExistence type="predicted"/>
<dbReference type="RefSeq" id="WP_013688777.1">
    <property type="nucleotide sequence ID" value="NC_015321.1"/>
</dbReference>
<evidence type="ECO:0008006" key="4">
    <source>
        <dbReference type="Google" id="ProtNLM"/>
    </source>
</evidence>
<reference evidence="2 3" key="1">
    <citation type="journal article" date="2011" name="Stand. Genomic Sci.">
        <title>Complete genome sequence of the gliding freshwater bacterium Fluviicola taffensis type strain (RW262).</title>
        <authorList>
            <person name="Woyke T."/>
            <person name="Chertkov O."/>
            <person name="Lapidus A."/>
            <person name="Nolan M."/>
            <person name="Lucas S."/>
            <person name="Del Rio T.G."/>
            <person name="Tice H."/>
            <person name="Cheng J.F."/>
            <person name="Tapia R."/>
            <person name="Han C."/>
            <person name="Goodwin L."/>
            <person name="Pitluck S."/>
            <person name="Liolios K."/>
            <person name="Pagani I."/>
            <person name="Ivanova N."/>
            <person name="Huntemann M."/>
            <person name="Mavromatis K."/>
            <person name="Mikhailova N."/>
            <person name="Pati A."/>
            <person name="Chen A."/>
            <person name="Palaniappan K."/>
            <person name="Land M."/>
            <person name="Hauser L."/>
            <person name="Brambilla E.M."/>
            <person name="Rohde M."/>
            <person name="Mwirichia R."/>
            <person name="Sikorski J."/>
            <person name="Tindall B.J."/>
            <person name="Goker M."/>
            <person name="Bristow J."/>
            <person name="Eisen J.A."/>
            <person name="Markowitz V."/>
            <person name="Hugenholtz P."/>
            <person name="Klenk H.P."/>
            <person name="Kyrpides N.C."/>
        </authorList>
    </citation>
    <scope>NUCLEOTIDE SEQUENCE [LARGE SCALE GENOMIC DNA]</scope>
    <source>
        <strain evidence="3">DSM 16823 / RW262 / RW262</strain>
    </source>
</reference>
<dbReference type="Pfam" id="PF14126">
    <property type="entry name" value="DUF4293"/>
    <property type="match status" value="1"/>
</dbReference>
<dbReference type="KEGG" id="fte:Fluta_4058"/>
<evidence type="ECO:0000256" key="1">
    <source>
        <dbReference type="SAM" id="Phobius"/>
    </source>
</evidence>
<evidence type="ECO:0000313" key="3">
    <source>
        <dbReference type="Proteomes" id="UP000007463"/>
    </source>
</evidence>
<keyword evidence="1" id="KW-0472">Membrane</keyword>
<keyword evidence="1" id="KW-0812">Transmembrane</keyword>
<sequence precursor="true">MIQRIQTVYFLIAAILVATTLFGTDLFSFDQGTFVHSTAYHLFRGVDAEGKKVDFWMLSLVQIIFALMIIFSFKMRHRQIFLGWILLVLNILSSAWIVLGSIAEPMQCTMCNEGATNLSYGIVFYLHAAAFIFVFLGIRGVRKDKKTIDSLNRLR</sequence>
<evidence type="ECO:0000313" key="2">
    <source>
        <dbReference type="EMBL" id="AEA46020.1"/>
    </source>
</evidence>
<dbReference type="EMBL" id="CP002542">
    <property type="protein sequence ID" value="AEA46020.1"/>
    <property type="molecule type" value="Genomic_DNA"/>
</dbReference>
<dbReference type="HOGENOM" id="CLU_1692909_0_0_10"/>
<feature type="transmembrane region" description="Helical" evidence="1">
    <location>
        <begin position="119"/>
        <end position="138"/>
    </location>
</feature>
<gene>
    <name evidence="2" type="ordered locus">Fluta_4058</name>
</gene>
<dbReference type="STRING" id="755732.Fluta_4058"/>
<name>F2IJC3_FLUTR</name>
<feature type="transmembrane region" description="Helical" evidence="1">
    <location>
        <begin position="55"/>
        <end position="73"/>
    </location>
</feature>
<keyword evidence="3" id="KW-1185">Reference proteome</keyword>
<dbReference type="AlphaFoldDB" id="F2IJC3"/>
<protein>
    <recommendedName>
        <fullName evidence="4">DUF4293 family protein</fullName>
    </recommendedName>
</protein>
<dbReference type="InterPro" id="IPR025635">
    <property type="entry name" value="DUF4293"/>
</dbReference>
<reference evidence="3" key="2">
    <citation type="submission" date="2011-02" db="EMBL/GenBank/DDBJ databases">
        <title>The complete genome of Fluviicola taffensis DSM 16823.</title>
        <authorList>
            <consortium name="US DOE Joint Genome Institute (JGI-PGF)"/>
            <person name="Lucas S."/>
            <person name="Copeland A."/>
            <person name="Lapidus A."/>
            <person name="Bruce D."/>
            <person name="Goodwin L."/>
            <person name="Pitluck S."/>
            <person name="Kyrpides N."/>
            <person name="Mavromatis K."/>
            <person name="Ivanova N."/>
            <person name="Mikhailova N."/>
            <person name="Pagani I."/>
            <person name="Chertkov O."/>
            <person name="Detter J.C."/>
            <person name="Han C."/>
            <person name="Tapia R."/>
            <person name="Land M."/>
            <person name="Hauser L."/>
            <person name="Markowitz V."/>
            <person name="Cheng J.-F."/>
            <person name="Hugenholtz P."/>
            <person name="Woyke T."/>
            <person name="Wu D."/>
            <person name="Tindall B."/>
            <person name="Pomrenke H.G."/>
            <person name="Brambilla E."/>
            <person name="Klenk H.-P."/>
            <person name="Eisen J.A."/>
        </authorList>
    </citation>
    <scope>NUCLEOTIDE SEQUENCE [LARGE SCALE GENOMIC DNA]</scope>
    <source>
        <strain evidence="3">DSM 16823 / RW262 / RW262</strain>
    </source>
</reference>
<dbReference type="Proteomes" id="UP000007463">
    <property type="component" value="Chromosome"/>
</dbReference>
<feature type="transmembrane region" description="Helical" evidence="1">
    <location>
        <begin position="80"/>
        <end position="99"/>
    </location>
</feature>
<feature type="transmembrane region" description="Helical" evidence="1">
    <location>
        <begin position="7"/>
        <end position="29"/>
    </location>
</feature>
<keyword evidence="1" id="KW-1133">Transmembrane helix</keyword>